<dbReference type="InterPro" id="IPR026341">
    <property type="entry name" value="T9SS_type_B"/>
</dbReference>
<keyword evidence="1" id="KW-0732">Signal</keyword>
<name>A0ABS1C5D1_9BACT</name>
<comment type="caution">
    <text evidence="2">The sequence shown here is derived from an EMBL/GenBank/DDBJ whole genome shotgun (WGS) entry which is preliminary data.</text>
</comment>
<keyword evidence="3" id="KW-1185">Reference proteome</keyword>
<gene>
    <name evidence="2" type="ORF">I5M27_16345</name>
</gene>
<sequence>MKHIRLLLLFSLAFLGRAAFANHLVGGEFQISYQSNFTYRIQLNVYGDAAGLSGPQGNEDQFVDVATFNKQTNLLVEAFRLPISATFFVPYVNLQCKNASIQTKVLQYQIDKYLSPALYNDPNGYYISWDRCCRNGGIANISNPNQAGFVFYAEFPPVAQNAAAFVNSSPVLPPMPPDILCVRELYQYSLQATDADGDRLVYELSEPMYGTSDQQAPILTVPNSAPYRPVIWQPGYSLTNMIPGTPALNINASTGLLSVRPQNAGLYVFAITVSEFRNNVKIGEVRRDIQVKVTPCQSNQKPTLSLREPGATQDYKEGDTLIVTDATDYCYPFSFSDANPGQTISLEVVPVNFAQKPIITPVSGTIAQAGQVINGQICWADCNVNSPNTLYKVNLIARDNACGNVGIDTLQLTYLVVPKPNARPVIVAQNLVNNVGVAGVGSTLNFNLLSTDADQDELAVTMEGIGFNAAALGMSLTPLTGKGEVRSIFSWTPACEQFLDKTEYDLRFKVKDNSCFTDHIDTVLVKVRVAENPDLTEYLPSNIFTPNNDGFNDSFVMPTLPKDKCNDVFQHIRIFSRWGHLVYDSKDRNFAWNGKDVSDGVYYYRVKFQKKTYKGYVTIVR</sequence>
<reference evidence="2 3" key="1">
    <citation type="submission" date="2020-12" db="EMBL/GenBank/DDBJ databases">
        <title>Bacterial novel species Adhaeribacter sp. BT258 isolated from soil.</title>
        <authorList>
            <person name="Jung H.-Y."/>
        </authorList>
    </citation>
    <scope>NUCLEOTIDE SEQUENCE [LARGE SCALE GENOMIC DNA]</scope>
    <source>
        <strain evidence="2 3">BT258</strain>
    </source>
</reference>
<dbReference type="Pfam" id="PF13585">
    <property type="entry name" value="CHU_C"/>
    <property type="match status" value="1"/>
</dbReference>
<protein>
    <submittedName>
        <fullName evidence="2">Gliding motility-associated C-terminal domain-containing protein</fullName>
    </submittedName>
</protein>
<evidence type="ECO:0000313" key="2">
    <source>
        <dbReference type="EMBL" id="MBK0404567.1"/>
    </source>
</evidence>
<evidence type="ECO:0000313" key="3">
    <source>
        <dbReference type="Proteomes" id="UP000644147"/>
    </source>
</evidence>
<accession>A0ABS1C5D1</accession>
<feature type="signal peptide" evidence="1">
    <location>
        <begin position="1"/>
        <end position="21"/>
    </location>
</feature>
<proteinExistence type="predicted"/>
<dbReference type="RefSeq" id="WP_200507409.1">
    <property type="nucleotide sequence ID" value="NZ_JAEHFX010000010.1"/>
</dbReference>
<feature type="chain" id="PRO_5046030588" evidence="1">
    <location>
        <begin position="22"/>
        <end position="621"/>
    </location>
</feature>
<evidence type="ECO:0000256" key="1">
    <source>
        <dbReference type="SAM" id="SignalP"/>
    </source>
</evidence>
<dbReference type="EMBL" id="JAEHFX010000010">
    <property type="protein sequence ID" value="MBK0404567.1"/>
    <property type="molecule type" value="Genomic_DNA"/>
</dbReference>
<dbReference type="NCBIfam" id="TIGR04131">
    <property type="entry name" value="Bac_Flav_CTERM"/>
    <property type="match status" value="1"/>
</dbReference>
<dbReference type="Proteomes" id="UP000644147">
    <property type="component" value="Unassembled WGS sequence"/>
</dbReference>
<organism evidence="2 3">
    <name type="scientific">Adhaeribacter terrigena</name>
    <dbReference type="NCBI Taxonomy" id="2793070"/>
    <lineage>
        <taxon>Bacteria</taxon>
        <taxon>Pseudomonadati</taxon>
        <taxon>Bacteroidota</taxon>
        <taxon>Cytophagia</taxon>
        <taxon>Cytophagales</taxon>
        <taxon>Hymenobacteraceae</taxon>
        <taxon>Adhaeribacter</taxon>
    </lineage>
</organism>